<dbReference type="InterPro" id="IPR000182">
    <property type="entry name" value="GNAT_dom"/>
</dbReference>
<dbReference type="PROSITE" id="PS51186">
    <property type="entry name" value="GNAT"/>
    <property type="match status" value="1"/>
</dbReference>
<sequence>MTVSITKCSREDLPRLQEISIETFTDTFKDQNSPENLMAYLEKAFNEEQLEKELAHSSSEFYFVYFQDELAGLLKVNMNDAQTEPMGDESLEIERIYIRSKFQRKGLGQYLINQAMDIAKTHNKKRLWLGVWEKNENAIHFYKKIGFVQTGAHSFYMGDEEQTDFIMQIALA</sequence>
<keyword evidence="2" id="KW-0012">Acyltransferase</keyword>
<dbReference type="Proteomes" id="UP000187172">
    <property type="component" value="Unassembled WGS sequence"/>
</dbReference>
<evidence type="ECO:0000256" key="2">
    <source>
        <dbReference type="ARBA" id="ARBA00023315"/>
    </source>
</evidence>
<dbReference type="GO" id="GO:0016747">
    <property type="term" value="F:acyltransferase activity, transferring groups other than amino-acyl groups"/>
    <property type="evidence" value="ECO:0007669"/>
    <property type="project" value="InterPro"/>
</dbReference>
<protein>
    <submittedName>
        <fullName evidence="4">GNAT family N-acetyltransferase</fullName>
    </submittedName>
</protein>
<dbReference type="Pfam" id="PF00583">
    <property type="entry name" value="Acetyltransf_1"/>
    <property type="match status" value="1"/>
</dbReference>
<dbReference type="InterPro" id="IPR016181">
    <property type="entry name" value="Acyl_CoA_acyltransferase"/>
</dbReference>
<dbReference type="Gene3D" id="3.40.630.30">
    <property type="match status" value="1"/>
</dbReference>
<dbReference type="CDD" id="cd04301">
    <property type="entry name" value="NAT_SF"/>
    <property type="match status" value="1"/>
</dbReference>
<dbReference type="AlphaFoldDB" id="A0A1R1EZ89"/>
<proteinExistence type="predicted"/>
<evidence type="ECO:0000259" key="3">
    <source>
        <dbReference type="PROSITE" id="PS51186"/>
    </source>
</evidence>
<dbReference type="SUPFAM" id="SSF55729">
    <property type="entry name" value="Acyl-CoA N-acyltransferases (Nat)"/>
    <property type="match status" value="1"/>
</dbReference>
<dbReference type="RefSeq" id="WP_076164562.1">
    <property type="nucleotide sequence ID" value="NZ_MRTP01000001.1"/>
</dbReference>
<dbReference type="PANTHER" id="PTHR42919:SF8">
    <property type="entry name" value="N-ALPHA-ACETYLTRANSFERASE 50"/>
    <property type="match status" value="1"/>
</dbReference>
<accession>A0A1R1EZ89</accession>
<dbReference type="PANTHER" id="PTHR42919">
    <property type="entry name" value="N-ALPHA-ACETYLTRANSFERASE"/>
    <property type="match status" value="1"/>
</dbReference>
<comment type="caution">
    <text evidence="4">The sequence shown here is derived from an EMBL/GenBank/DDBJ whole genome shotgun (WGS) entry which is preliminary data.</text>
</comment>
<keyword evidence="1 4" id="KW-0808">Transferase</keyword>
<feature type="domain" description="N-acetyltransferase" evidence="3">
    <location>
        <begin position="3"/>
        <end position="172"/>
    </location>
</feature>
<name>A0A1R1EZ89_9BACL</name>
<evidence type="ECO:0000256" key="1">
    <source>
        <dbReference type="ARBA" id="ARBA00022679"/>
    </source>
</evidence>
<reference evidence="4 5" key="1">
    <citation type="submission" date="2016-11" db="EMBL/GenBank/DDBJ databases">
        <title>Paenibacillus species isolates.</title>
        <authorList>
            <person name="Beno S.M."/>
        </authorList>
    </citation>
    <scope>NUCLEOTIDE SEQUENCE [LARGE SCALE GENOMIC DNA]</scope>
    <source>
        <strain evidence="4 5">FSL R5-0378</strain>
    </source>
</reference>
<dbReference type="STRING" id="297318.BK138_00470"/>
<gene>
    <name evidence="4" type="ORF">BK138_00470</name>
</gene>
<keyword evidence="5" id="KW-1185">Reference proteome</keyword>
<organism evidence="4 5">
    <name type="scientific">Paenibacillus rhizosphaerae</name>
    <dbReference type="NCBI Taxonomy" id="297318"/>
    <lineage>
        <taxon>Bacteria</taxon>
        <taxon>Bacillati</taxon>
        <taxon>Bacillota</taxon>
        <taxon>Bacilli</taxon>
        <taxon>Bacillales</taxon>
        <taxon>Paenibacillaceae</taxon>
        <taxon>Paenibacillus</taxon>
    </lineage>
</organism>
<dbReference type="InterPro" id="IPR051556">
    <property type="entry name" value="N-term/lysine_N-AcTrnsfr"/>
</dbReference>
<evidence type="ECO:0000313" key="4">
    <source>
        <dbReference type="EMBL" id="OMF57143.1"/>
    </source>
</evidence>
<evidence type="ECO:0000313" key="5">
    <source>
        <dbReference type="Proteomes" id="UP000187172"/>
    </source>
</evidence>
<dbReference type="EMBL" id="MRTP01000001">
    <property type="protein sequence ID" value="OMF57143.1"/>
    <property type="molecule type" value="Genomic_DNA"/>
</dbReference>